<keyword evidence="2" id="KW-1185">Reference proteome</keyword>
<evidence type="ECO:0000313" key="2">
    <source>
        <dbReference type="Proteomes" id="UP000241690"/>
    </source>
</evidence>
<dbReference type="RefSeq" id="XP_024778707.1">
    <property type="nucleotide sequence ID" value="XM_024916827.1"/>
</dbReference>
<dbReference type="GeneID" id="36625396"/>
<gene>
    <name evidence="1" type="ORF">M431DRAFT_490653</name>
</gene>
<dbReference type="EMBL" id="KZ679676">
    <property type="protein sequence ID" value="PTB59030.1"/>
    <property type="molecule type" value="Genomic_DNA"/>
</dbReference>
<sequence length="78" mass="9096">MDVHHASRWFTLVRRSARHYRSRDSSYKSLYLQVEVARIGIRITVTMTFSTTHGVPLATGCRQVIRKPVRARIDVRAR</sequence>
<evidence type="ECO:0000313" key="1">
    <source>
        <dbReference type="EMBL" id="PTB59030.1"/>
    </source>
</evidence>
<organism evidence="1 2">
    <name type="scientific">Trichoderma harzianum CBS 226.95</name>
    <dbReference type="NCBI Taxonomy" id="983964"/>
    <lineage>
        <taxon>Eukaryota</taxon>
        <taxon>Fungi</taxon>
        <taxon>Dikarya</taxon>
        <taxon>Ascomycota</taxon>
        <taxon>Pezizomycotina</taxon>
        <taxon>Sordariomycetes</taxon>
        <taxon>Hypocreomycetidae</taxon>
        <taxon>Hypocreales</taxon>
        <taxon>Hypocreaceae</taxon>
        <taxon>Trichoderma</taxon>
    </lineage>
</organism>
<protein>
    <submittedName>
        <fullName evidence="1">Uncharacterized protein</fullName>
    </submittedName>
</protein>
<accession>A0A2T4APS7</accession>
<name>A0A2T4APS7_TRIHA</name>
<dbReference type="AlphaFoldDB" id="A0A2T4APS7"/>
<proteinExistence type="predicted"/>
<dbReference type="Proteomes" id="UP000241690">
    <property type="component" value="Unassembled WGS sequence"/>
</dbReference>
<reference evidence="1 2" key="1">
    <citation type="submission" date="2016-07" db="EMBL/GenBank/DDBJ databases">
        <title>Multiple horizontal gene transfer events from other fungi enriched the ability of initially mycotrophic Trichoderma (Ascomycota) to feed on dead plant biomass.</title>
        <authorList>
            <consortium name="DOE Joint Genome Institute"/>
            <person name="Aerts A."/>
            <person name="Atanasova L."/>
            <person name="Chenthamara K."/>
            <person name="Zhang J."/>
            <person name="Grujic M."/>
            <person name="Henrissat B."/>
            <person name="Kuo A."/>
            <person name="Salamov A."/>
            <person name="Lipzen A."/>
            <person name="Labutti K."/>
            <person name="Barry K."/>
            <person name="Miao Y."/>
            <person name="Rahimi M.J."/>
            <person name="Shen Q."/>
            <person name="Grigoriev I.V."/>
            <person name="Kubicek C.P."/>
            <person name="Druzhinina I.S."/>
        </authorList>
    </citation>
    <scope>NUCLEOTIDE SEQUENCE [LARGE SCALE GENOMIC DNA]</scope>
    <source>
        <strain evidence="1 2">CBS 226.95</strain>
    </source>
</reference>